<comment type="function">
    <text evidence="12">Mitochondrial cysteine-specific aminoacyl-tRNA synthetase that catalyzes the ATP-dependent ligation of cysteine to tRNA(Cys).</text>
</comment>
<evidence type="ECO:0000256" key="16">
    <source>
        <dbReference type="ARBA" id="ARBA00047731"/>
    </source>
</evidence>
<dbReference type="NCBIfam" id="TIGR00435">
    <property type="entry name" value="cysS"/>
    <property type="match status" value="1"/>
</dbReference>
<keyword evidence="6" id="KW-0547">Nucleotide-binding</keyword>
<comment type="cofactor">
    <cofactor evidence="1">
        <name>Zn(2+)</name>
        <dbReference type="ChEBI" id="CHEBI:29105"/>
    </cofactor>
</comment>
<keyword evidence="8" id="KW-0067">ATP-binding</keyword>
<dbReference type="GeneID" id="108563615"/>
<evidence type="ECO:0000256" key="10">
    <source>
        <dbReference type="ARBA" id="ARBA00023146"/>
    </source>
</evidence>
<evidence type="ECO:0000256" key="9">
    <source>
        <dbReference type="ARBA" id="ARBA00022917"/>
    </source>
</evidence>
<evidence type="ECO:0000256" key="1">
    <source>
        <dbReference type="ARBA" id="ARBA00001947"/>
    </source>
</evidence>
<keyword evidence="5" id="KW-0479">Metal-binding</keyword>
<evidence type="ECO:0000256" key="4">
    <source>
        <dbReference type="ARBA" id="ARBA00022598"/>
    </source>
</evidence>
<comment type="similarity">
    <text evidence="2">Belongs to the class-I aminoacyl-tRNA synthetase family.</text>
</comment>
<dbReference type="InterPro" id="IPR009080">
    <property type="entry name" value="tRNAsynth_Ia_anticodon-bd"/>
</dbReference>
<dbReference type="EC" id="6.1.1.16" evidence="3"/>
<evidence type="ECO:0000256" key="2">
    <source>
        <dbReference type="ARBA" id="ARBA00005594"/>
    </source>
</evidence>
<evidence type="ECO:0000313" key="21">
    <source>
        <dbReference type="RefSeq" id="XP_017777868.1"/>
    </source>
</evidence>
<name>A0ABM1MTG8_NICVS</name>
<dbReference type="Gene3D" id="3.40.50.620">
    <property type="entry name" value="HUPs"/>
    <property type="match status" value="1"/>
</dbReference>
<dbReference type="InterPro" id="IPR015803">
    <property type="entry name" value="Cys-tRNA-ligase"/>
</dbReference>
<dbReference type="CDD" id="cd00672">
    <property type="entry name" value="CysRS_core"/>
    <property type="match status" value="1"/>
</dbReference>
<dbReference type="RefSeq" id="XP_017777868.1">
    <property type="nucleotide sequence ID" value="XM_017922379.1"/>
</dbReference>
<dbReference type="PANTHER" id="PTHR10890">
    <property type="entry name" value="CYSTEINYL-TRNA SYNTHETASE"/>
    <property type="match status" value="1"/>
</dbReference>
<dbReference type="InterPro" id="IPR032678">
    <property type="entry name" value="tRNA-synt_1_cat_dom"/>
</dbReference>
<keyword evidence="9" id="KW-0648">Protein biosynthesis</keyword>
<feature type="domain" description="tRNA synthetases class I catalytic" evidence="19">
    <location>
        <begin position="42"/>
        <end position="333"/>
    </location>
</feature>
<keyword evidence="10" id="KW-0030">Aminoacyl-tRNA synthetase</keyword>
<comment type="catalytic activity">
    <reaction evidence="15">
        <text>2 L-cysteine = S-sulfanyl-L-cysteine + L-alanine</text>
        <dbReference type="Rhea" id="RHEA:78543"/>
        <dbReference type="ChEBI" id="CHEBI:35235"/>
        <dbReference type="ChEBI" id="CHEBI:57972"/>
        <dbReference type="ChEBI" id="CHEBI:58591"/>
    </reaction>
    <physiologicalReaction direction="left-to-right" evidence="15">
        <dbReference type="Rhea" id="RHEA:78544"/>
    </physiologicalReaction>
</comment>
<comment type="catalytic activity">
    <reaction evidence="16">
        <text>S-sulfanyl-L-cysteine + L-cysteine = S-disulfanyl-L-cysteine + L-alanine</text>
        <dbReference type="Rhea" id="RHEA:78627"/>
        <dbReference type="ChEBI" id="CHEBI:35235"/>
        <dbReference type="ChEBI" id="CHEBI:57972"/>
        <dbReference type="ChEBI" id="CHEBI:58591"/>
        <dbReference type="ChEBI" id="CHEBI:229465"/>
    </reaction>
    <physiologicalReaction direction="left-to-right" evidence="16">
        <dbReference type="Rhea" id="RHEA:78628"/>
    </physiologicalReaction>
</comment>
<evidence type="ECO:0000256" key="13">
    <source>
        <dbReference type="ARBA" id="ARBA00045476"/>
    </source>
</evidence>
<evidence type="ECO:0000256" key="14">
    <source>
        <dbReference type="ARBA" id="ARBA00047499"/>
    </source>
</evidence>
<keyword evidence="4 21" id="KW-0436">Ligase</keyword>
<comment type="function">
    <text evidence="13">In addition to its role as an aminoacyl-tRNA synthetase, has also cysteine persulfide synthase activity. Produces reactive persulfide species such as cysteine persulfide (CysSSH) from substrate cysteine and mediate direct incorporation of CysSSH into proteins during translations, resulting in protein persulfides and polysulfides. CysSSHs behave as potent antioxidants and cellular protectants.</text>
</comment>
<comment type="catalytic activity">
    <reaction evidence="18">
        <text>tRNA(Cys) + L-cysteine + ATP = L-cysteinyl-tRNA(Cys) + AMP + diphosphate</text>
        <dbReference type="Rhea" id="RHEA:17773"/>
        <dbReference type="Rhea" id="RHEA-COMP:9661"/>
        <dbReference type="Rhea" id="RHEA-COMP:9679"/>
        <dbReference type="ChEBI" id="CHEBI:30616"/>
        <dbReference type="ChEBI" id="CHEBI:33019"/>
        <dbReference type="ChEBI" id="CHEBI:35235"/>
        <dbReference type="ChEBI" id="CHEBI:78442"/>
        <dbReference type="ChEBI" id="CHEBI:78517"/>
        <dbReference type="ChEBI" id="CHEBI:456215"/>
        <dbReference type="EC" id="6.1.1.16"/>
    </reaction>
    <physiologicalReaction direction="right-to-left" evidence="18">
        <dbReference type="Rhea" id="RHEA:17775"/>
    </physiologicalReaction>
</comment>
<dbReference type="InterPro" id="IPR014729">
    <property type="entry name" value="Rossmann-like_a/b/a_fold"/>
</dbReference>
<evidence type="ECO:0000256" key="6">
    <source>
        <dbReference type="ARBA" id="ARBA00022741"/>
    </source>
</evidence>
<evidence type="ECO:0000256" key="5">
    <source>
        <dbReference type="ARBA" id="ARBA00022723"/>
    </source>
</evidence>
<evidence type="ECO:0000256" key="7">
    <source>
        <dbReference type="ARBA" id="ARBA00022833"/>
    </source>
</evidence>
<evidence type="ECO:0000256" key="15">
    <source>
        <dbReference type="ARBA" id="ARBA00047548"/>
    </source>
</evidence>
<evidence type="ECO:0000256" key="12">
    <source>
        <dbReference type="ARBA" id="ARBA00043868"/>
    </source>
</evidence>
<keyword evidence="7" id="KW-0862">Zinc</keyword>
<dbReference type="Proteomes" id="UP000695000">
    <property type="component" value="Unplaced"/>
</dbReference>
<evidence type="ECO:0000256" key="11">
    <source>
        <dbReference type="ARBA" id="ARBA00031499"/>
    </source>
</evidence>
<proteinExistence type="inferred from homology"/>
<reference evidence="21" key="1">
    <citation type="submission" date="2025-08" db="UniProtKB">
        <authorList>
            <consortium name="RefSeq"/>
        </authorList>
    </citation>
    <scope>IDENTIFICATION</scope>
    <source>
        <tissue evidence="21">Whole Larva</tissue>
    </source>
</reference>
<evidence type="ECO:0000313" key="20">
    <source>
        <dbReference type="Proteomes" id="UP000695000"/>
    </source>
</evidence>
<comment type="catalytic activity">
    <reaction evidence="17">
        <text>S-sulfanyl-L-cysteine + tRNA(Cys) + ATP = (S)-sulfanyl-L-cysteinyl-tRNA(Cys) + AMP + diphosphate</text>
        <dbReference type="Rhea" id="RHEA:78647"/>
        <dbReference type="Rhea" id="RHEA-COMP:9661"/>
        <dbReference type="Rhea" id="RHEA-COMP:19119"/>
        <dbReference type="ChEBI" id="CHEBI:30616"/>
        <dbReference type="ChEBI" id="CHEBI:33019"/>
        <dbReference type="ChEBI" id="CHEBI:58591"/>
        <dbReference type="ChEBI" id="CHEBI:78442"/>
        <dbReference type="ChEBI" id="CHEBI:229520"/>
        <dbReference type="ChEBI" id="CHEBI:456215"/>
    </reaction>
    <physiologicalReaction direction="left-to-right" evidence="17">
        <dbReference type="Rhea" id="RHEA:78648"/>
    </physiologicalReaction>
</comment>
<dbReference type="Gene3D" id="1.20.120.1910">
    <property type="entry name" value="Cysteine-tRNA ligase, C-terminal anti-codon recognition domain"/>
    <property type="match status" value="1"/>
</dbReference>
<dbReference type="SUPFAM" id="SSF52374">
    <property type="entry name" value="Nucleotidylyl transferase"/>
    <property type="match status" value="1"/>
</dbReference>
<organism evidence="20 21">
    <name type="scientific">Nicrophorus vespilloides</name>
    <name type="common">Boreal carrion beetle</name>
    <dbReference type="NCBI Taxonomy" id="110193"/>
    <lineage>
        <taxon>Eukaryota</taxon>
        <taxon>Metazoa</taxon>
        <taxon>Ecdysozoa</taxon>
        <taxon>Arthropoda</taxon>
        <taxon>Hexapoda</taxon>
        <taxon>Insecta</taxon>
        <taxon>Pterygota</taxon>
        <taxon>Neoptera</taxon>
        <taxon>Endopterygota</taxon>
        <taxon>Coleoptera</taxon>
        <taxon>Polyphaga</taxon>
        <taxon>Staphyliniformia</taxon>
        <taxon>Silphidae</taxon>
        <taxon>Nicrophorinae</taxon>
        <taxon>Nicrophorus</taxon>
    </lineage>
</organism>
<evidence type="ECO:0000256" key="18">
    <source>
        <dbReference type="ARBA" id="ARBA00049046"/>
    </source>
</evidence>
<dbReference type="HAMAP" id="MF_00041">
    <property type="entry name" value="Cys_tRNA_synth"/>
    <property type="match status" value="1"/>
</dbReference>
<evidence type="ECO:0000256" key="8">
    <source>
        <dbReference type="ARBA" id="ARBA00022840"/>
    </source>
</evidence>
<dbReference type="GO" id="GO:0016874">
    <property type="term" value="F:ligase activity"/>
    <property type="evidence" value="ECO:0007669"/>
    <property type="project" value="UniProtKB-KW"/>
</dbReference>
<gene>
    <name evidence="21" type="primary">LOC108563615</name>
</gene>
<evidence type="ECO:0000256" key="3">
    <source>
        <dbReference type="ARBA" id="ARBA00012832"/>
    </source>
</evidence>
<accession>A0ABM1MTG8</accession>
<dbReference type="Pfam" id="PF01406">
    <property type="entry name" value="tRNA-synt_1e"/>
    <property type="match status" value="1"/>
</dbReference>
<dbReference type="PRINTS" id="PR00983">
    <property type="entry name" value="TRNASYNTHCYS"/>
</dbReference>
<comment type="catalytic activity">
    <reaction evidence="14">
        <text>S-disulfanyl-L-cysteine + tRNA(Cys) + ATP = (S)-disulfanyl-L-cysteinyl-tRNA(Cys) + AMP + diphosphate</text>
        <dbReference type="Rhea" id="RHEA:78651"/>
        <dbReference type="Rhea" id="RHEA-COMP:9661"/>
        <dbReference type="Rhea" id="RHEA-COMP:19120"/>
        <dbReference type="ChEBI" id="CHEBI:30616"/>
        <dbReference type="ChEBI" id="CHEBI:33019"/>
        <dbReference type="ChEBI" id="CHEBI:78442"/>
        <dbReference type="ChEBI" id="CHEBI:229465"/>
        <dbReference type="ChEBI" id="CHEBI:229521"/>
        <dbReference type="ChEBI" id="CHEBI:456215"/>
    </reaction>
    <physiologicalReaction direction="left-to-right" evidence="14">
        <dbReference type="Rhea" id="RHEA:78652"/>
    </physiologicalReaction>
</comment>
<sequence>MLRIFKNVRHKHTWIKPEGYELPISVYNCTAKRKVPLVLRNKELMTWYTCGPTVYDSSHIGHASCYVKLDIIQRILREQFKVNIVSVMNITDIDDKLIRRAEDEKSSVQELAKFYERDFWEDLQSLNVPKPDRVVRVTDNMPVIIDFIQSLLENKQAYQSVDGSVYFDTGCYKGVYGKLQNIGESESEKSNVKRSPADFALWKGSKGNEPKWESNFGPGRPGWHIECSALAGTILGSNIDVHAGGIDLRFPHHENEEAQSCSYFSVDQWVNYWLHTGHLHLKDSVKMSKSLKNTLSIKDMLKTCKADTFRMACLMSHYSKNMEYSEEMLRTANNYLLTCKNFMDNCAAYLDNPIQTNLNSDLLMTHLGKTNQEVEDALKDDFDTASCVKSINNLMSSTNKMIHTAASDSSGNDGSIGLMAITNFVGKTLNSFGLNLNKVNSESDKDFDRIVDLLVQFRGELRQIGASSKSKEVFGLCDGIRDEMLKMGIEMKDRGKSTTWSR</sequence>
<protein>
    <recommendedName>
        <fullName evidence="3">cysteine--tRNA ligase</fullName>
        <ecNumber evidence="3">6.1.1.16</ecNumber>
    </recommendedName>
    <alternativeName>
        <fullName evidence="11">Cysteinyl-tRNA synthetase</fullName>
    </alternativeName>
</protein>
<keyword evidence="20" id="KW-1185">Reference proteome</keyword>
<evidence type="ECO:0000259" key="19">
    <source>
        <dbReference type="Pfam" id="PF01406"/>
    </source>
</evidence>
<evidence type="ECO:0000256" key="17">
    <source>
        <dbReference type="ARBA" id="ARBA00048609"/>
    </source>
</evidence>
<dbReference type="SUPFAM" id="SSF47323">
    <property type="entry name" value="Anticodon-binding domain of a subclass of class I aminoacyl-tRNA synthetases"/>
    <property type="match status" value="1"/>
</dbReference>
<dbReference type="InterPro" id="IPR024909">
    <property type="entry name" value="Cys-tRNA/MSH_ligase"/>
</dbReference>
<dbReference type="PANTHER" id="PTHR10890:SF27">
    <property type="entry name" value="CYSTEINE--TRNA LIGASE, MITOCHONDRIAL-RELATED"/>
    <property type="match status" value="1"/>
</dbReference>